<dbReference type="VEuPathDB" id="TriTrypDB:Tc_MARK_5423"/>
<feature type="signal peptide" evidence="2">
    <location>
        <begin position="1"/>
        <end position="25"/>
    </location>
</feature>
<dbReference type="EMBL" id="PRFA01000029">
    <property type="protein sequence ID" value="PWU93789.1"/>
    <property type="molecule type" value="Genomic_DNA"/>
</dbReference>
<sequence>MAMMMTGRVLLVCALCVLWCGAVFGVAADDAGDGDGSAGENLIAGRRSQLRRECAEEVGRRTGGRANASAVEECVRRGMDGVRAVVDGRRRWGPQQFAVAAAADGDVSDPESSSQDQSGAAAGSRAELQVQSPVLPVPGQADTKAGGKNLPNPAESLETTKGKSGGASKEKEKEEKTTVETKGPKSTNGDSKQVVNAAIGNSNGDPEKKNGVTLQIKEEVVMPEKGQEVEKELEGNKQDEPDDTGEDDEDTEDSADGPVHKEGEGQKKGDAGSNKKGKEMNGGGGADGTSPDAPVVPQPPPPVEVTDLKSIEKMNDDETGERGDAGRTQTQEAEGSPQVEKLAAELSTEEDAVETETGIPGKKMQPEDAGKEQTTVGAKSHPETPAAESEAHNREVVPKEEEDSGEATTNENFDGRQTAVRDDAHNEAEKTRQKNETDVDRAKETQEEAKKKEETTEKKTVAAKGLNLNATAATGDSDGSTAVSHATSPLLPLVAVACAAAAAAVVAA</sequence>
<organism evidence="3 4">
    <name type="scientific">Trypanosoma cruzi</name>
    <dbReference type="NCBI Taxonomy" id="5693"/>
    <lineage>
        <taxon>Eukaryota</taxon>
        <taxon>Discoba</taxon>
        <taxon>Euglenozoa</taxon>
        <taxon>Kinetoplastea</taxon>
        <taxon>Metakinetoplastina</taxon>
        <taxon>Trypanosomatida</taxon>
        <taxon>Trypanosomatidae</taxon>
        <taxon>Trypanosoma</taxon>
        <taxon>Schizotrypanum</taxon>
    </lineage>
</organism>
<feature type="compositionally biased region" description="Basic and acidic residues" evidence="1">
    <location>
        <begin position="258"/>
        <end position="270"/>
    </location>
</feature>
<feature type="compositionally biased region" description="Basic and acidic residues" evidence="1">
    <location>
        <begin position="205"/>
        <end position="239"/>
    </location>
</feature>
<accession>A0A2V2VBR6</accession>
<feature type="region of interest" description="Disordered" evidence="1">
    <location>
        <begin position="101"/>
        <end position="485"/>
    </location>
</feature>
<feature type="compositionally biased region" description="Acidic residues" evidence="1">
    <location>
        <begin position="240"/>
        <end position="255"/>
    </location>
</feature>
<reference evidence="3 4" key="1">
    <citation type="journal article" date="2018" name="Microb. Genom.">
        <title>Expanding an expanded genome: long-read sequencing of Trypanosoma cruzi.</title>
        <authorList>
            <person name="Berna L."/>
            <person name="Rodriguez M."/>
            <person name="Chiribao M.L."/>
            <person name="Parodi-Talice A."/>
            <person name="Pita S."/>
            <person name="Rijo G."/>
            <person name="Alvarez-Valin F."/>
            <person name="Robello C."/>
        </authorList>
    </citation>
    <scope>NUCLEOTIDE SEQUENCE [LARGE SCALE GENOMIC DNA]</scope>
    <source>
        <strain evidence="3 4">Dm28c</strain>
    </source>
</reference>
<dbReference type="VEuPathDB" id="TriTrypDB:TcCLB.510979.50"/>
<dbReference type="Proteomes" id="UP000246121">
    <property type="component" value="Unassembled WGS sequence"/>
</dbReference>
<dbReference type="VEuPathDB" id="TriTrypDB:TcCL_ESM08639"/>
<dbReference type="VEuPathDB" id="TriTrypDB:BCY84_17161"/>
<feature type="compositionally biased region" description="Basic and acidic residues" evidence="1">
    <location>
        <begin position="168"/>
        <end position="183"/>
    </location>
</feature>
<gene>
    <name evidence="3" type="ORF">C4B63_29g432</name>
</gene>
<dbReference type="VEuPathDB" id="TriTrypDB:TcBrA4_0172320"/>
<evidence type="ECO:0000256" key="2">
    <source>
        <dbReference type="SAM" id="SignalP"/>
    </source>
</evidence>
<feature type="chain" id="PRO_5015918414" evidence="2">
    <location>
        <begin position="26"/>
        <end position="508"/>
    </location>
</feature>
<dbReference type="VEuPathDB" id="TriTrypDB:TCSYLVIO_002223"/>
<dbReference type="VEuPathDB" id="TriTrypDB:TcYC6_0158630"/>
<name>A0A2V2VBR6_TRYCR</name>
<feature type="compositionally biased region" description="Basic and acidic residues" evidence="1">
    <location>
        <begin position="419"/>
        <end position="460"/>
    </location>
</feature>
<proteinExistence type="predicted"/>
<dbReference type="VEuPathDB" id="TriTrypDB:C3747_163g96"/>
<feature type="compositionally biased region" description="Basic and acidic residues" evidence="1">
    <location>
        <begin position="389"/>
        <end position="399"/>
    </location>
</feature>
<feature type="compositionally biased region" description="Pro residues" evidence="1">
    <location>
        <begin position="294"/>
        <end position="303"/>
    </location>
</feature>
<protein>
    <submittedName>
        <fullName evidence="3">Mucin-associated surface protein (MASP)</fullName>
    </submittedName>
</protein>
<dbReference type="VEuPathDB" id="TriTrypDB:ECC02_011143"/>
<dbReference type="VEuPathDB" id="TriTrypDB:TCDM_09959"/>
<feature type="compositionally biased region" description="Polar residues" evidence="1">
    <location>
        <begin position="468"/>
        <end position="485"/>
    </location>
</feature>
<keyword evidence="2" id="KW-0732">Signal</keyword>
<feature type="compositionally biased region" description="Basic and acidic residues" evidence="1">
    <location>
        <begin position="306"/>
        <end position="325"/>
    </location>
</feature>
<feature type="compositionally biased region" description="Low complexity" evidence="1">
    <location>
        <begin position="112"/>
        <end position="126"/>
    </location>
</feature>
<dbReference type="VEuPathDB" id="TriTrypDB:TcCLB.506763.130"/>
<evidence type="ECO:0000313" key="3">
    <source>
        <dbReference type="EMBL" id="PWU93789.1"/>
    </source>
</evidence>
<feature type="compositionally biased region" description="Polar residues" evidence="1">
    <location>
        <begin position="184"/>
        <end position="204"/>
    </location>
</feature>
<comment type="caution">
    <text evidence="3">The sequence shown here is derived from an EMBL/GenBank/DDBJ whole genome shotgun (WGS) entry which is preliminary data.</text>
</comment>
<evidence type="ECO:0000313" key="4">
    <source>
        <dbReference type="Proteomes" id="UP000246121"/>
    </source>
</evidence>
<dbReference type="VEuPathDB" id="TriTrypDB:C4B63_29g432"/>
<dbReference type="AlphaFoldDB" id="A0A2V2VBR6"/>
<evidence type="ECO:0000256" key="1">
    <source>
        <dbReference type="SAM" id="MobiDB-lite"/>
    </source>
</evidence>
<dbReference type="VEuPathDB" id="TriTrypDB:TcG_11434"/>